<name>A0A7C1FI22_9CHLR</name>
<dbReference type="GO" id="GO:0097367">
    <property type="term" value="F:carbohydrate derivative binding"/>
    <property type="evidence" value="ECO:0007669"/>
    <property type="project" value="InterPro"/>
</dbReference>
<sequence length="290" mass="32483">MSELPMSELDDLELYATNTLYERAGDPTHLLRGLRAAQEWLARQPSHVHAEAVRFTLPDDVRSLANAVAHLCGQGRWFASVADGYDANVLDLRSTLRFDDHPAYTFSFLWALAADASVQSSASSAPDRSWLQTLAPTTPFATNPAKQLAHRFYARVPLLWAEDGWQAEIAQDWRLRILRYAESAALVADLSEMQQAWSMARFPNFWVNALCVARIGEVAAHHHGQVNILQSILQKRRFNTIHIEVPGEDPFLRAVNLLYLGEWVALYLAVLYGVAPEARVPLQLLGLIDG</sequence>
<feature type="domain" description="Bifunctional glucose-6-phosphate/mannose-6-phosphate isomerase C-terminal" evidence="3">
    <location>
        <begin position="142"/>
        <end position="278"/>
    </location>
</feature>
<evidence type="ECO:0000256" key="1">
    <source>
        <dbReference type="ARBA" id="ARBA00010523"/>
    </source>
</evidence>
<accession>A0A7C1FI22</accession>
<dbReference type="GO" id="GO:0005975">
    <property type="term" value="P:carbohydrate metabolic process"/>
    <property type="evidence" value="ECO:0007669"/>
    <property type="project" value="InterPro"/>
</dbReference>
<protein>
    <recommendedName>
        <fullName evidence="3">Bifunctional glucose-6-phosphate/mannose-6-phosphate isomerase C-terminal domain-containing protein</fullName>
    </recommendedName>
</protein>
<dbReference type="GO" id="GO:1901135">
    <property type="term" value="P:carbohydrate derivative metabolic process"/>
    <property type="evidence" value="ECO:0007669"/>
    <property type="project" value="InterPro"/>
</dbReference>
<dbReference type="Pfam" id="PF10432">
    <property type="entry name" value="bact-PGI_C"/>
    <property type="match status" value="1"/>
</dbReference>
<proteinExistence type="inferred from homology"/>
<organism evidence="4">
    <name type="scientific">Caldilinea aerophila</name>
    <dbReference type="NCBI Taxonomy" id="133453"/>
    <lineage>
        <taxon>Bacteria</taxon>
        <taxon>Bacillati</taxon>
        <taxon>Chloroflexota</taxon>
        <taxon>Caldilineae</taxon>
        <taxon>Caldilineales</taxon>
        <taxon>Caldilineaceae</taxon>
        <taxon>Caldilinea</taxon>
    </lineage>
</organism>
<dbReference type="InterPro" id="IPR019490">
    <property type="entry name" value="Glu6P/Mann6P_isomerase_C"/>
</dbReference>
<dbReference type="Gene3D" id="3.40.50.10490">
    <property type="entry name" value="Glucose-6-phosphate isomerase like protein, domain 1"/>
    <property type="match status" value="1"/>
</dbReference>
<comment type="similarity">
    <text evidence="1">Belongs to the PGI/PMI family.</text>
</comment>
<evidence type="ECO:0000313" key="4">
    <source>
        <dbReference type="EMBL" id="HDX30994.1"/>
    </source>
</evidence>
<dbReference type="GO" id="GO:0004476">
    <property type="term" value="F:mannose-6-phosphate isomerase activity"/>
    <property type="evidence" value="ECO:0007669"/>
    <property type="project" value="InterPro"/>
</dbReference>
<dbReference type="SUPFAM" id="SSF53697">
    <property type="entry name" value="SIS domain"/>
    <property type="match status" value="1"/>
</dbReference>
<comment type="caution">
    <text evidence="4">The sequence shown here is derived from an EMBL/GenBank/DDBJ whole genome shotgun (WGS) entry which is preliminary data.</text>
</comment>
<dbReference type="InterPro" id="IPR046348">
    <property type="entry name" value="SIS_dom_sf"/>
</dbReference>
<evidence type="ECO:0000256" key="2">
    <source>
        <dbReference type="ARBA" id="ARBA00023235"/>
    </source>
</evidence>
<dbReference type="EMBL" id="DSMG01000063">
    <property type="protein sequence ID" value="HDX30994.1"/>
    <property type="molecule type" value="Genomic_DNA"/>
</dbReference>
<evidence type="ECO:0000259" key="3">
    <source>
        <dbReference type="Pfam" id="PF10432"/>
    </source>
</evidence>
<dbReference type="GO" id="GO:0004347">
    <property type="term" value="F:glucose-6-phosphate isomerase activity"/>
    <property type="evidence" value="ECO:0007669"/>
    <property type="project" value="InterPro"/>
</dbReference>
<dbReference type="AlphaFoldDB" id="A0A7C1FI22"/>
<gene>
    <name evidence="4" type="ORF">ENQ20_05805</name>
</gene>
<keyword evidence="2" id="KW-0413">Isomerase</keyword>
<reference evidence="4" key="1">
    <citation type="journal article" date="2020" name="mSystems">
        <title>Genome- and Community-Level Interaction Insights into Carbon Utilization and Element Cycling Functions of Hydrothermarchaeota in Hydrothermal Sediment.</title>
        <authorList>
            <person name="Zhou Z."/>
            <person name="Liu Y."/>
            <person name="Xu W."/>
            <person name="Pan J."/>
            <person name="Luo Z.H."/>
            <person name="Li M."/>
        </authorList>
    </citation>
    <scope>NUCLEOTIDE SEQUENCE [LARGE SCALE GENOMIC DNA]</scope>
    <source>
        <strain evidence="4">SpSt-289</strain>
    </source>
</reference>